<evidence type="ECO:0000313" key="3">
    <source>
        <dbReference type="RefSeq" id="XP_020082407.1"/>
    </source>
</evidence>
<reference evidence="3" key="2">
    <citation type="submission" date="2025-08" db="UniProtKB">
        <authorList>
            <consortium name="RefSeq"/>
        </authorList>
    </citation>
    <scope>IDENTIFICATION</scope>
    <source>
        <tissue evidence="3">Leaf</tissue>
    </source>
</reference>
<proteinExistence type="predicted"/>
<gene>
    <name evidence="3" type="primary">LOC109706012</name>
</gene>
<feature type="compositionally biased region" description="Low complexity" evidence="1">
    <location>
        <begin position="96"/>
        <end position="124"/>
    </location>
</feature>
<evidence type="ECO:0000313" key="2">
    <source>
        <dbReference type="Proteomes" id="UP000515123"/>
    </source>
</evidence>
<keyword evidence="2" id="KW-1185">Reference proteome</keyword>
<dbReference type="Proteomes" id="UP000515123">
    <property type="component" value="Unplaced"/>
</dbReference>
<feature type="region of interest" description="Disordered" evidence="1">
    <location>
        <begin position="96"/>
        <end position="137"/>
    </location>
</feature>
<protein>
    <submittedName>
        <fullName evidence="3">Uncharacterized protein LOC109706012</fullName>
    </submittedName>
</protein>
<dbReference type="GeneID" id="109706012"/>
<organism evidence="2 3">
    <name type="scientific">Ananas comosus</name>
    <name type="common">Pineapple</name>
    <name type="synonym">Ananas ananas</name>
    <dbReference type="NCBI Taxonomy" id="4615"/>
    <lineage>
        <taxon>Eukaryota</taxon>
        <taxon>Viridiplantae</taxon>
        <taxon>Streptophyta</taxon>
        <taxon>Embryophyta</taxon>
        <taxon>Tracheophyta</taxon>
        <taxon>Spermatophyta</taxon>
        <taxon>Magnoliopsida</taxon>
        <taxon>Liliopsida</taxon>
        <taxon>Poales</taxon>
        <taxon>Bromeliaceae</taxon>
        <taxon>Bromelioideae</taxon>
        <taxon>Ananas</taxon>
    </lineage>
</organism>
<sequence length="203" mass="23316">MSLANTKVVCWDRMLYMYLVGMPNVVRDRKINLNVPFLVWRRMAKDIKTSSQSERLPYPLIIMRILRVFDVDTRCSSYEHSLGVISETMFIKSSVQLQSQRSPPRRSSQQRSTPPSGPSRPSAEVSKEEMSVSSVYREQQRLSLEQERISGELRRIFEDQAPMVAVQERLTRQVGKLRRMMRAIFDKLGCCSADLPAPGADSD</sequence>
<dbReference type="AlphaFoldDB" id="A0A6P5EGG3"/>
<accession>A0A6P5EGG3</accession>
<name>A0A6P5EGG3_ANACO</name>
<evidence type="ECO:0000256" key="1">
    <source>
        <dbReference type="SAM" id="MobiDB-lite"/>
    </source>
</evidence>
<dbReference type="RefSeq" id="XP_020082407.1">
    <property type="nucleotide sequence ID" value="XM_020226818.1"/>
</dbReference>
<reference evidence="2" key="1">
    <citation type="journal article" date="2015" name="Nat. Genet.">
        <title>The pineapple genome and the evolution of CAM photosynthesis.</title>
        <authorList>
            <person name="Ming R."/>
            <person name="VanBuren R."/>
            <person name="Wai C.M."/>
            <person name="Tang H."/>
            <person name="Schatz M.C."/>
            <person name="Bowers J.E."/>
            <person name="Lyons E."/>
            <person name="Wang M.L."/>
            <person name="Chen J."/>
            <person name="Biggers E."/>
            <person name="Zhang J."/>
            <person name="Huang L."/>
            <person name="Zhang L."/>
            <person name="Miao W."/>
            <person name="Zhang J."/>
            <person name="Ye Z."/>
            <person name="Miao C."/>
            <person name="Lin Z."/>
            <person name="Wang H."/>
            <person name="Zhou H."/>
            <person name="Yim W.C."/>
            <person name="Priest H.D."/>
            <person name="Zheng C."/>
            <person name="Woodhouse M."/>
            <person name="Edger P.P."/>
            <person name="Guyot R."/>
            <person name="Guo H.B."/>
            <person name="Guo H."/>
            <person name="Zheng G."/>
            <person name="Singh R."/>
            <person name="Sharma A."/>
            <person name="Min X."/>
            <person name="Zheng Y."/>
            <person name="Lee H."/>
            <person name="Gurtowski J."/>
            <person name="Sedlazeck F.J."/>
            <person name="Harkess A."/>
            <person name="McKain M.R."/>
            <person name="Liao Z."/>
            <person name="Fang J."/>
            <person name="Liu J."/>
            <person name="Zhang X."/>
            <person name="Zhang Q."/>
            <person name="Hu W."/>
            <person name="Qin Y."/>
            <person name="Wang K."/>
            <person name="Chen L.Y."/>
            <person name="Shirley N."/>
            <person name="Lin Y.R."/>
            <person name="Liu L.Y."/>
            <person name="Hernandez A.G."/>
            <person name="Wright C.L."/>
            <person name="Bulone V."/>
            <person name="Tuskan G.A."/>
            <person name="Heath K."/>
            <person name="Zee F."/>
            <person name="Moore P.H."/>
            <person name="Sunkar R."/>
            <person name="Leebens-Mack J.H."/>
            <person name="Mockler T."/>
            <person name="Bennetzen J.L."/>
            <person name="Freeling M."/>
            <person name="Sankoff D."/>
            <person name="Paterson A.H."/>
            <person name="Zhu X."/>
            <person name="Yang X."/>
            <person name="Smith J.A."/>
            <person name="Cushman J.C."/>
            <person name="Paull R.E."/>
            <person name="Yu Q."/>
        </authorList>
    </citation>
    <scope>NUCLEOTIDE SEQUENCE [LARGE SCALE GENOMIC DNA]</scope>
    <source>
        <strain evidence="2">cv. F153</strain>
    </source>
</reference>